<proteinExistence type="predicted"/>
<accession>A0A8H5L3N9</accession>
<dbReference type="AlphaFoldDB" id="A0A8H5L3N9"/>
<reference evidence="2 3" key="1">
    <citation type="submission" date="2020-05" db="EMBL/GenBank/DDBJ databases">
        <title>Identification and distribution of gene clusters putatively required for synthesis of sphingolipid metabolism inhibitors in phylogenetically diverse species of the filamentous fungus Fusarium.</title>
        <authorList>
            <person name="Kim H.-S."/>
            <person name="Busman M."/>
            <person name="Brown D.W."/>
            <person name="Divon H."/>
            <person name="Uhlig S."/>
            <person name="Proctor R.H."/>
        </authorList>
    </citation>
    <scope>NUCLEOTIDE SEQUENCE [LARGE SCALE GENOMIC DNA]</scope>
    <source>
        <strain evidence="2 3">NRRL 66333</strain>
    </source>
</reference>
<dbReference type="OrthoDB" id="5074906at2759"/>
<comment type="caution">
    <text evidence="2">The sequence shown here is derived from an EMBL/GenBank/DDBJ whole genome shotgun (WGS) entry which is preliminary data.</text>
</comment>
<gene>
    <name evidence="2" type="ORF">FSUBG_12354</name>
</gene>
<keyword evidence="3" id="KW-1185">Reference proteome</keyword>
<feature type="region of interest" description="Disordered" evidence="1">
    <location>
        <begin position="122"/>
        <end position="186"/>
    </location>
</feature>
<dbReference type="GeneID" id="59311851"/>
<evidence type="ECO:0000313" key="2">
    <source>
        <dbReference type="EMBL" id="KAF5585765.1"/>
    </source>
</evidence>
<dbReference type="Proteomes" id="UP000547976">
    <property type="component" value="Unassembled WGS sequence"/>
</dbReference>
<feature type="compositionally biased region" description="Polar residues" evidence="1">
    <location>
        <begin position="129"/>
        <end position="161"/>
    </location>
</feature>
<dbReference type="RefSeq" id="XP_036532188.1">
    <property type="nucleotide sequence ID" value="XM_036677133.1"/>
</dbReference>
<organism evidence="2 3">
    <name type="scientific">Gibberella subglutinans</name>
    <name type="common">Fusarium subglutinans</name>
    <dbReference type="NCBI Taxonomy" id="42677"/>
    <lineage>
        <taxon>Eukaryota</taxon>
        <taxon>Fungi</taxon>
        <taxon>Dikarya</taxon>
        <taxon>Ascomycota</taxon>
        <taxon>Pezizomycotina</taxon>
        <taxon>Sordariomycetes</taxon>
        <taxon>Hypocreomycetidae</taxon>
        <taxon>Hypocreales</taxon>
        <taxon>Nectriaceae</taxon>
        <taxon>Fusarium</taxon>
        <taxon>Fusarium fujikuroi species complex</taxon>
    </lineage>
</organism>
<name>A0A8H5L3N9_GIBSU</name>
<feature type="compositionally biased region" description="Polar residues" evidence="1">
    <location>
        <begin position="169"/>
        <end position="186"/>
    </location>
</feature>
<dbReference type="EMBL" id="JAAOAV010000263">
    <property type="protein sequence ID" value="KAF5585765.1"/>
    <property type="molecule type" value="Genomic_DNA"/>
</dbReference>
<evidence type="ECO:0000256" key="1">
    <source>
        <dbReference type="SAM" id="MobiDB-lite"/>
    </source>
</evidence>
<sequence length="465" mass="51761">MSLPIAPLDPSAIPAGNTNQRRAYITQFLGRLGKTYLQQAPEEFRISKELAMAKLAKHRVRQVGTAYFEYNVDKVAWFNLFRRLKDDAPVWPWSKGPEIDDMSDGMSVTYNKWRIDHDLPVTPAEETETPSGTSNAAENNPEVTKPATTKTQTRNGESCQPQIEAPQSVARSSKAQVSGDESSQSMVRINQYSARPTPRHLEDALVPSTLDTASPVHSQVDLPVASQPAAVNARERIENPVVLDMAVRQRFWETSSGGPYTGVIAGPFTLNLPVWLNFERLVVGEDGRDIDAINNEILEPGVAISWEVSGGKPLCLVVGFTNETSSMLPQLQQHLFEVWCDVVAWFCSAVSGSSVSLAPYLRVIQVSLWQESLAESDLFASRARQARECFEFWSPMIREVIQQPLGVAEQSLAAWICNEETDSDERTKRLNVARDVWLSSSSDPKVIRRATKWIQNFLGTLEPST</sequence>
<evidence type="ECO:0000313" key="3">
    <source>
        <dbReference type="Proteomes" id="UP000547976"/>
    </source>
</evidence>
<protein>
    <submittedName>
        <fullName evidence="2">Uncharacterized protein</fullName>
    </submittedName>
</protein>